<dbReference type="EMBL" id="VKKU01000001">
    <property type="protein sequence ID" value="TSB05033.1"/>
    <property type="molecule type" value="Genomic_DNA"/>
</dbReference>
<dbReference type="AlphaFoldDB" id="A0A553WK50"/>
<dbReference type="InterPro" id="IPR010104">
    <property type="entry name" value="TonB_rcpt_bac"/>
</dbReference>
<feature type="domain" description="TonB-dependent receptor-like beta-barrel" evidence="6">
    <location>
        <begin position="379"/>
        <end position="873"/>
    </location>
</feature>
<dbReference type="InterPro" id="IPR037066">
    <property type="entry name" value="Plug_dom_sf"/>
</dbReference>
<organism evidence="8 9">
    <name type="scientific">Sphingorhabdus contaminans</name>
    <dbReference type="NCBI Taxonomy" id="1343899"/>
    <lineage>
        <taxon>Bacteria</taxon>
        <taxon>Pseudomonadati</taxon>
        <taxon>Pseudomonadota</taxon>
        <taxon>Alphaproteobacteria</taxon>
        <taxon>Sphingomonadales</taxon>
        <taxon>Sphingomonadaceae</taxon>
        <taxon>Sphingorhabdus</taxon>
    </lineage>
</organism>
<evidence type="ECO:0000256" key="4">
    <source>
        <dbReference type="RuleBase" id="RU003357"/>
    </source>
</evidence>
<comment type="similarity">
    <text evidence="4">Belongs to the TonB-dependent receptor family.</text>
</comment>
<comment type="caution">
    <text evidence="8">The sequence shown here is derived from an EMBL/GenBank/DDBJ whole genome shotgun (WGS) entry which is preliminary data.</text>
</comment>
<evidence type="ECO:0000256" key="2">
    <source>
        <dbReference type="ARBA" id="ARBA00023136"/>
    </source>
</evidence>
<dbReference type="InterPro" id="IPR012910">
    <property type="entry name" value="Plug_dom"/>
</dbReference>
<name>A0A553WK50_9SPHN</name>
<dbReference type="RefSeq" id="WP_143775949.1">
    <property type="nucleotide sequence ID" value="NZ_VKKU01000001.1"/>
</dbReference>
<keyword evidence="9" id="KW-1185">Reference proteome</keyword>
<keyword evidence="2 4" id="KW-0472">Membrane</keyword>
<sequence length="918" mass="101342">MRLKTIARCTASLVVLTLSATSVWAQDATAPDQDDAAAEDTIVVSGLRASLESAQSTKQRSDKIVDSIVAEDIGKLPDVAVSDTAARIPGIQVERRGGEASRVLVRGLDRFNYTTTYNGREIFTAETRSVALQDFPAGGISAIDVFKTSSADLVEPGIAGLINVRSRRPFDFEDSEIAGSVWGVYPDKSRDLEPNAQLLLSDRWDAGDGEIGALINFSYTRMHYRDSVRRHGFFIADLAGARSPDWPEIQYAEAERWRPSINGAIQWRPNPDVEIYVEGLWQGYRERATDRMWAQPLWGGASYSNLVINNGQIISGTVTNPTACCGGNHTWGFQGATKRDTNTYQFAVGGRWDAGPLRITADIARTDSTFDLRTESVDYEINTKNYSVDWFTGRPGGSGPTFQIRGVDPTNPAIYNYRGFYEDYLTAKGDDWQARLDFQYEPTGLDFLPSLNWGLRFVNRDASSQAGDFYWNLRDRGIPISAVPLEYVLQPSGFRGDKNAPFPVSWFGPTFNSVQSNLTQLRQFNITLTGAGSVDGPPVDPGRTFNINEKTYAGYAQANYEFDMGSVVVDGELGLRVVRTETETNGTLFSTTGPTAVSFSTAYTDWLPSANMRVQFTPAVQARFAFTQTRTRPNFAQLNPALRLAPATPCAPGQTNCIRTGSGGNPFLQPLDSDNYDASLEYYFSRTGFASLGIFRRDMQGFIANRAFEFPQPDPETGRTLVISGPVNTREARIKGVEAQVSGFFDFLPGWMSGFGAQANVTYIDAKAEFGFFCPATANAPCVAGPGAPNAATLRTRIPDVSRWTYNLVGMYERDGLTLRLAYNHRSSFPEADRAERDGFFTLQGRGNAVSRLDWSSSYAVTDKVTLFFDWTNILNDPFKSDIVRVNYPGGVPSAEEIFPMVVRQEESVLSGGVRFRF</sequence>
<evidence type="ECO:0000313" key="9">
    <source>
        <dbReference type="Proteomes" id="UP000320160"/>
    </source>
</evidence>
<dbReference type="PANTHER" id="PTHR40980:SF3">
    <property type="entry name" value="TONB-DEPENDENT RECEPTOR-LIKE BETA-BARREL DOMAIN-CONTAINING PROTEIN"/>
    <property type="match status" value="1"/>
</dbReference>
<dbReference type="Gene3D" id="2.40.170.20">
    <property type="entry name" value="TonB-dependent receptor, beta-barrel domain"/>
    <property type="match status" value="1"/>
</dbReference>
<dbReference type="Pfam" id="PF00593">
    <property type="entry name" value="TonB_dep_Rec_b-barrel"/>
    <property type="match status" value="1"/>
</dbReference>
<dbReference type="OrthoDB" id="5476657at2"/>
<evidence type="ECO:0000256" key="5">
    <source>
        <dbReference type="SAM" id="SignalP"/>
    </source>
</evidence>
<keyword evidence="5" id="KW-0732">Signal</keyword>
<gene>
    <name evidence="8" type="ORF">FOM92_06510</name>
</gene>
<protein>
    <submittedName>
        <fullName evidence="8">TonB-dependent receptor</fullName>
    </submittedName>
</protein>
<comment type="subcellular location">
    <subcellularLocation>
        <location evidence="1 4">Cell outer membrane</location>
    </subcellularLocation>
</comment>
<dbReference type="PANTHER" id="PTHR40980">
    <property type="entry name" value="PLUG DOMAIN-CONTAINING PROTEIN"/>
    <property type="match status" value="1"/>
</dbReference>
<feature type="signal peptide" evidence="5">
    <location>
        <begin position="1"/>
        <end position="25"/>
    </location>
</feature>
<dbReference type="InterPro" id="IPR036942">
    <property type="entry name" value="Beta-barrel_TonB_sf"/>
</dbReference>
<evidence type="ECO:0000259" key="6">
    <source>
        <dbReference type="Pfam" id="PF00593"/>
    </source>
</evidence>
<evidence type="ECO:0000259" key="7">
    <source>
        <dbReference type="Pfam" id="PF07715"/>
    </source>
</evidence>
<evidence type="ECO:0000256" key="3">
    <source>
        <dbReference type="ARBA" id="ARBA00023237"/>
    </source>
</evidence>
<feature type="chain" id="PRO_5021797493" evidence="5">
    <location>
        <begin position="26"/>
        <end position="918"/>
    </location>
</feature>
<dbReference type="InterPro" id="IPR000531">
    <property type="entry name" value="Beta-barrel_TonB"/>
</dbReference>
<proteinExistence type="inferred from homology"/>
<reference evidence="8 9" key="1">
    <citation type="submission" date="2019-07" db="EMBL/GenBank/DDBJ databases">
        <authorList>
            <person name="Park M."/>
        </authorList>
    </citation>
    <scope>NUCLEOTIDE SEQUENCE [LARGE SCALE GENOMIC DNA]</scope>
    <source>
        <strain evidence="8 9">KCTC32445</strain>
    </source>
</reference>
<dbReference type="SUPFAM" id="SSF56935">
    <property type="entry name" value="Porins"/>
    <property type="match status" value="1"/>
</dbReference>
<evidence type="ECO:0000256" key="1">
    <source>
        <dbReference type="ARBA" id="ARBA00004442"/>
    </source>
</evidence>
<dbReference type="Gene3D" id="2.170.130.10">
    <property type="entry name" value="TonB-dependent receptor, plug domain"/>
    <property type="match status" value="1"/>
</dbReference>
<dbReference type="NCBIfam" id="TIGR01782">
    <property type="entry name" value="TonB-Xanth-Caul"/>
    <property type="match status" value="1"/>
</dbReference>
<dbReference type="Proteomes" id="UP000320160">
    <property type="component" value="Unassembled WGS sequence"/>
</dbReference>
<feature type="domain" description="TonB-dependent receptor plug" evidence="7">
    <location>
        <begin position="58"/>
        <end position="153"/>
    </location>
</feature>
<evidence type="ECO:0000313" key="8">
    <source>
        <dbReference type="EMBL" id="TSB05033.1"/>
    </source>
</evidence>
<dbReference type="GO" id="GO:0009279">
    <property type="term" value="C:cell outer membrane"/>
    <property type="evidence" value="ECO:0007669"/>
    <property type="project" value="UniProtKB-SubCell"/>
</dbReference>
<accession>A0A553WK50</accession>
<keyword evidence="3" id="KW-0998">Cell outer membrane</keyword>
<keyword evidence="4" id="KW-0798">TonB box</keyword>
<keyword evidence="8" id="KW-0675">Receptor</keyword>
<dbReference type="Pfam" id="PF07715">
    <property type="entry name" value="Plug"/>
    <property type="match status" value="1"/>
</dbReference>